<dbReference type="Proteomes" id="UP000032142">
    <property type="component" value="Unassembled WGS sequence"/>
</dbReference>
<proteinExistence type="predicted"/>
<dbReference type="AlphaFoldDB" id="A0A0B0P199"/>
<dbReference type="EMBL" id="KN415926">
    <property type="protein sequence ID" value="KHG20513.1"/>
    <property type="molecule type" value="Genomic_DNA"/>
</dbReference>
<sequence>MVLHENTYRILFHDICILTIPMVRTGLFGRQNTVNTLLDISYSIQ</sequence>
<evidence type="ECO:0000313" key="2">
    <source>
        <dbReference type="Proteomes" id="UP000032142"/>
    </source>
</evidence>
<keyword evidence="2" id="KW-1185">Reference proteome</keyword>
<protein>
    <submittedName>
        <fullName evidence="1">1-deoxy-D-xylulose-5-phosphate synthase 2</fullName>
    </submittedName>
</protein>
<accession>A0A0B0P199</accession>
<reference evidence="2" key="1">
    <citation type="submission" date="2014-09" db="EMBL/GenBank/DDBJ databases">
        <authorList>
            <person name="Mudge J."/>
            <person name="Ramaraj T."/>
            <person name="Lindquist I.E."/>
            <person name="Bharti A.K."/>
            <person name="Sundararajan A."/>
            <person name="Cameron C.T."/>
            <person name="Woodward J.E."/>
            <person name="May G.D."/>
            <person name="Brubaker C."/>
            <person name="Broadhvest J."/>
            <person name="Wilkins T.A."/>
        </authorList>
    </citation>
    <scope>NUCLEOTIDE SEQUENCE</scope>
    <source>
        <strain evidence="2">cv. AKA8401</strain>
    </source>
</reference>
<organism evidence="1 2">
    <name type="scientific">Gossypium arboreum</name>
    <name type="common">Tree cotton</name>
    <name type="synonym">Gossypium nanking</name>
    <dbReference type="NCBI Taxonomy" id="29729"/>
    <lineage>
        <taxon>Eukaryota</taxon>
        <taxon>Viridiplantae</taxon>
        <taxon>Streptophyta</taxon>
        <taxon>Embryophyta</taxon>
        <taxon>Tracheophyta</taxon>
        <taxon>Spermatophyta</taxon>
        <taxon>Magnoliopsida</taxon>
        <taxon>eudicotyledons</taxon>
        <taxon>Gunneridae</taxon>
        <taxon>Pentapetalae</taxon>
        <taxon>rosids</taxon>
        <taxon>malvids</taxon>
        <taxon>Malvales</taxon>
        <taxon>Malvaceae</taxon>
        <taxon>Malvoideae</taxon>
        <taxon>Gossypium</taxon>
    </lineage>
</organism>
<name>A0A0B0P199_GOSAR</name>
<gene>
    <name evidence="1" type="ORF">F383_07079</name>
</gene>
<evidence type="ECO:0000313" key="1">
    <source>
        <dbReference type="EMBL" id="KHG20513.1"/>
    </source>
</evidence>